<comment type="caution">
    <text evidence="2">The sequence shown here is derived from an EMBL/GenBank/DDBJ whole genome shotgun (WGS) entry which is preliminary data.</text>
</comment>
<name>A0A8J5RIY9_ZIZPA</name>
<evidence type="ECO:0000313" key="2">
    <source>
        <dbReference type="EMBL" id="KAG8050083.1"/>
    </source>
</evidence>
<proteinExistence type="predicted"/>
<protein>
    <submittedName>
        <fullName evidence="2">Uncharacterized protein</fullName>
    </submittedName>
</protein>
<evidence type="ECO:0000313" key="3">
    <source>
        <dbReference type="Proteomes" id="UP000729402"/>
    </source>
</evidence>
<reference evidence="2" key="2">
    <citation type="submission" date="2021-02" db="EMBL/GenBank/DDBJ databases">
        <authorList>
            <person name="Kimball J.A."/>
            <person name="Haas M.W."/>
            <person name="Macchietto M."/>
            <person name="Kono T."/>
            <person name="Duquette J."/>
            <person name="Shao M."/>
        </authorList>
    </citation>
    <scope>NUCLEOTIDE SEQUENCE</scope>
    <source>
        <tissue evidence="2">Fresh leaf tissue</tissue>
    </source>
</reference>
<keyword evidence="3" id="KW-1185">Reference proteome</keyword>
<dbReference type="EMBL" id="JAAALK010000289">
    <property type="protein sequence ID" value="KAG8050083.1"/>
    <property type="molecule type" value="Genomic_DNA"/>
</dbReference>
<accession>A0A8J5RIY9</accession>
<gene>
    <name evidence="2" type="ORF">GUJ93_ZPchr0009g1081</name>
</gene>
<evidence type="ECO:0000256" key="1">
    <source>
        <dbReference type="SAM" id="MobiDB-lite"/>
    </source>
</evidence>
<dbReference type="Proteomes" id="UP000729402">
    <property type="component" value="Unassembled WGS sequence"/>
</dbReference>
<reference evidence="2" key="1">
    <citation type="journal article" date="2021" name="bioRxiv">
        <title>Whole Genome Assembly and Annotation of Northern Wild Rice, Zizania palustris L., Supports a Whole Genome Duplication in the Zizania Genus.</title>
        <authorList>
            <person name="Haas M."/>
            <person name="Kono T."/>
            <person name="Macchietto M."/>
            <person name="Millas R."/>
            <person name="McGilp L."/>
            <person name="Shao M."/>
            <person name="Duquette J."/>
            <person name="Hirsch C.N."/>
            <person name="Kimball J."/>
        </authorList>
    </citation>
    <scope>NUCLEOTIDE SEQUENCE</scope>
    <source>
        <tissue evidence="2">Fresh leaf tissue</tissue>
    </source>
</reference>
<sequence length="95" mass="10446">MEATAERRARRGGGWPAESKVGRRGGGWQTDDEVGRRVEVGWRRRQGGEEVWRWRARSGGGWPAENKVGSHGGGLEAAAVRREHAEGKVREAGKT</sequence>
<organism evidence="2 3">
    <name type="scientific">Zizania palustris</name>
    <name type="common">Northern wild rice</name>
    <dbReference type="NCBI Taxonomy" id="103762"/>
    <lineage>
        <taxon>Eukaryota</taxon>
        <taxon>Viridiplantae</taxon>
        <taxon>Streptophyta</taxon>
        <taxon>Embryophyta</taxon>
        <taxon>Tracheophyta</taxon>
        <taxon>Spermatophyta</taxon>
        <taxon>Magnoliopsida</taxon>
        <taxon>Liliopsida</taxon>
        <taxon>Poales</taxon>
        <taxon>Poaceae</taxon>
        <taxon>BOP clade</taxon>
        <taxon>Oryzoideae</taxon>
        <taxon>Oryzeae</taxon>
        <taxon>Zizaniinae</taxon>
        <taxon>Zizania</taxon>
    </lineage>
</organism>
<feature type="region of interest" description="Disordered" evidence="1">
    <location>
        <begin position="1"/>
        <end position="32"/>
    </location>
</feature>
<dbReference type="AlphaFoldDB" id="A0A8J5RIY9"/>